<evidence type="ECO:0008006" key="3">
    <source>
        <dbReference type="Google" id="ProtNLM"/>
    </source>
</evidence>
<evidence type="ECO:0000313" key="2">
    <source>
        <dbReference type="Proteomes" id="UP000008311"/>
    </source>
</evidence>
<dbReference type="Gene3D" id="3.60.10.10">
    <property type="entry name" value="Endonuclease/exonuclease/phosphatase"/>
    <property type="match status" value="1"/>
</dbReference>
<protein>
    <recommendedName>
        <fullName evidence="3">Endonuclease/exonuclease/phosphatase domain-containing protein</fullName>
    </recommendedName>
</protein>
<dbReference type="SUPFAM" id="SSF56219">
    <property type="entry name" value="DNase I-like"/>
    <property type="match status" value="1"/>
</dbReference>
<dbReference type="InterPro" id="IPR036691">
    <property type="entry name" value="Endo/exonu/phosph_ase_sf"/>
</dbReference>
<accession>B9SPN6</accession>
<dbReference type="Proteomes" id="UP000008311">
    <property type="component" value="Unassembled WGS sequence"/>
</dbReference>
<sequence length="192" mass="22190">MGVDIPVRFKNKNITHTCIAGSPQKSSWKMCWNASNLLDLEVDSLRFALGISMRYPIPQTTLVRILPRRSSCKIFITLRISNLLELASKGPRYTWSNEQVGDRCVMERIDKALVNTQWLELFSKAHLIHESFLGSDHYPLVLMMEEKWKLTPSYFEVIQQAWLNSGMADQTERGRIEDTTAIMQRCKRALIN</sequence>
<dbReference type="PANTHER" id="PTHR33710:SF79">
    <property type="entry name" value="OS06G0205337 PROTEIN"/>
    <property type="match status" value="1"/>
</dbReference>
<proteinExistence type="predicted"/>
<dbReference type="InParanoid" id="B9SPN6"/>
<evidence type="ECO:0000313" key="1">
    <source>
        <dbReference type="EMBL" id="EEF34444.1"/>
    </source>
</evidence>
<dbReference type="PANTHER" id="PTHR33710">
    <property type="entry name" value="BNAC02G09200D PROTEIN"/>
    <property type="match status" value="1"/>
</dbReference>
<organism evidence="1 2">
    <name type="scientific">Ricinus communis</name>
    <name type="common">Castor bean</name>
    <dbReference type="NCBI Taxonomy" id="3988"/>
    <lineage>
        <taxon>Eukaryota</taxon>
        <taxon>Viridiplantae</taxon>
        <taxon>Streptophyta</taxon>
        <taxon>Embryophyta</taxon>
        <taxon>Tracheophyta</taxon>
        <taxon>Spermatophyta</taxon>
        <taxon>Magnoliopsida</taxon>
        <taxon>eudicotyledons</taxon>
        <taxon>Gunneridae</taxon>
        <taxon>Pentapetalae</taxon>
        <taxon>rosids</taxon>
        <taxon>fabids</taxon>
        <taxon>Malpighiales</taxon>
        <taxon>Euphorbiaceae</taxon>
        <taxon>Acalyphoideae</taxon>
        <taxon>Acalypheae</taxon>
        <taxon>Ricinus</taxon>
    </lineage>
</organism>
<reference evidence="2" key="1">
    <citation type="journal article" date="2010" name="Nat. Biotechnol.">
        <title>Draft genome sequence of the oilseed species Ricinus communis.</title>
        <authorList>
            <person name="Chan A.P."/>
            <person name="Crabtree J."/>
            <person name="Zhao Q."/>
            <person name="Lorenzi H."/>
            <person name="Orvis J."/>
            <person name="Puiu D."/>
            <person name="Melake-Berhan A."/>
            <person name="Jones K.M."/>
            <person name="Redman J."/>
            <person name="Chen G."/>
            <person name="Cahoon E.B."/>
            <person name="Gedil M."/>
            <person name="Stanke M."/>
            <person name="Haas B.J."/>
            <person name="Wortman J.R."/>
            <person name="Fraser-Liggett C.M."/>
            <person name="Ravel J."/>
            <person name="Rabinowicz P.D."/>
        </authorList>
    </citation>
    <scope>NUCLEOTIDE SEQUENCE [LARGE SCALE GENOMIC DNA]</scope>
    <source>
        <strain evidence="2">cv. Hale</strain>
    </source>
</reference>
<dbReference type="EMBL" id="EQ974071">
    <property type="protein sequence ID" value="EEF34444.1"/>
    <property type="molecule type" value="Genomic_DNA"/>
</dbReference>
<keyword evidence="2" id="KW-1185">Reference proteome</keyword>
<dbReference type="AlphaFoldDB" id="B9SPN6"/>
<name>B9SPN6_RICCO</name>
<gene>
    <name evidence="1" type="ORF">RCOM_1185150</name>
</gene>